<dbReference type="SUPFAM" id="SSF103473">
    <property type="entry name" value="MFS general substrate transporter"/>
    <property type="match status" value="1"/>
</dbReference>
<keyword evidence="7" id="KW-1015">Disulfide bond</keyword>
<comment type="subcellular location">
    <subcellularLocation>
        <location evidence="1 8">Cell membrane</location>
        <topology evidence="1 8">Multi-pass membrane protein</topology>
    </subcellularLocation>
</comment>
<feature type="transmembrane region" description="Helical" evidence="8">
    <location>
        <begin position="58"/>
        <end position="85"/>
    </location>
</feature>
<keyword evidence="11" id="KW-1185">Reference proteome</keyword>
<gene>
    <name evidence="12 13 14 15 16" type="primary">LOC100212553</name>
</gene>
<name>A0ABM4BT16_HYDVU</name>
<dbReference type="PROSITE" id="PS50850">
    <property type="entry name" value="MFS"/>
    <property type="match status" value="1"/>
</dbReference>
<keyword evidence="8" id="KW-0406">Ion transport</keyword>
<dbReference type="InterPro" id="IPR002350">
    <property type="entry name" value="Kazal_dom"/>
</dbReference>
<keyword evidence="6 8" id="KW-0472">Membrane</keyword>
<evidence type="ECO:0000313" key="11">
    <source>
        <dbReference type="Proteomes" id="UP001652625"/>
    </source>
</evidence>
<evidence type="ECO:0000256" key="1">
    <source>
        <dbReference type="ARBA" id="ARBA00004651"/>
    </source>
</evidence>
<dbReference type="GeneID" id="100212553"/>
<evidence type="ECO:0000259" key="9">
    <source>
        <dbReference type="PROSITE" id="PS50850"/>
    </source>
</evidence>
<comment type="caution">
    <text evidence="8">Lacks conserved residue(s) required for the propagation of feature annotation.</text>
</comment>
<dbReference type="PANTHER" id="PTHR11388">
    <property type="entry name" value="ORGANIC ANION TRANSPORTER"/>
    <property type="match status" value="1"/>
</dbReference>
<keyword evidence="4 8" id="KW-0812">Transmembrane</keyword>
<dbReference type="RefSeq" id="XP_065652305.1">
    <property type="nucleotide sequence ID" value="XM_065796233.1"/>
</dbReference>
<keyword evidence="8" id="KW-0813">Transport</keyword>
<keyword evidence="5 8" id="KW-1133">Transmembrane helix</keyword>
<feature type="domain" description="Major facilitator superfamily (MFS) profile" evidence="9">
    <location>
        <begin position="59"/>
        <end position="635"/>
    </location>
</feature>
<feature type="transmembrane region" description="Helical" evidence="8">
    <location>
        <begin position="126"/>
        <end position="143"/>
    </location>
</feature>
<dbReference type="PANTHER" id="PTHR11388:SF100">
    <property type="entry name" value="SOLUTE CARRIER ORGANIC ANION TRANSPORTER FAMILY MEMBER 4A1"/>
    <property type="match status" value="1"/>
</dbReference>
<sequence length="657" mass="72702">MFDNPAFKEVDEPRHFDNILFSDPDIGILNAEQVAEVYKYGWGRFSGKYFQVLNKPSFLIAALCICSFSQGLVVTGITFTTITSIEKQFGLKSTESGLLLSVTYDAAYGICCLFVSYIGHNHKPRFIGLGMLVMACGCFIISIPKYLVGSYTAGIQISTDFCQISSNYTIPETNCNDGTLWYYKGLFALGFLLMGVGATPLYTLAPAHIEEVTDRGQGSLYLGIYYAAAVLGPAVGFIIGLPILNTWVDIKQPTNSAITTQDSNWVGAWWIGFLVGAGVLLFPVIPMLGFPRIFSDSKDIRKKKNELEDTTLEDQTLRHDLKSVWPSIKNLLQNKSFLFITLATASESLATGGFSTFLPKFIETEFYLTASQSSLYTGIIIIPGAAGGIILGGYISKRFNWNCQSTLKYSAIIALVSTGLISSIFIGCEGREIVGVAIPYYNSFSNLVSLENNCNIDCNCNQQFYKPVCSVEDQQTFYSPCHAGCSKASFLNGIYYNCTCLPPDVTKVIENRCTPSCKLFPLFAVCAFLLMIFTFLNNVPVLNATFRVVPADLGSFAMGFQQVFARFLGFIPAPTIFGKLIDSSCKLWDIDECTEETTSCLEYDNTDFRFNLFLIGVVVKFLATFFIFLAFKFYRLPNKTKQISLKDVTNVAVVHSE</sequence>
<comment type="similarity">
    <text evidence="2 8">Belongs to the organo anion transporter (TC 2.A.60) family.</text>
</comment>
<evidence type="ECO:0000313" key="16">
    <source>
        <dbReference type="RefSeq" id="XP_065652309.1"/>
    </source>
</evidence>
<dbReference type="RefSeq" id="XP_065652308.1">
    <property type="nucleotide sequence ID" value="XM_065796236.1"/>
</dbReference>
<evidence type="ECO:0000256" key="2">
    <source>
        <dbReference type="ARBA" id="ARBA00009657"/>
    </source>
</evidence>
<dbReference type="RefSeq" id="XP_065652306.1">
    <property type="nucleotide sequence ID" value="XM_065796234.1"/>
</dbReference>
<evidence type="ECO:0000313" key="14">
    <source>
        <dbReference type="RefSeq" id="XP_065652307.1"/>
    </source>
</evidence>
<dbReference type="InterPro" id="IPR004156">
    <property type="entry name" value="OATP"/>
</dbReference>
<evidence type="ECO:0000259" key="10">
    <source>
        <dbReference type="PROSITE" id="PS51465"/>
    </source>
</evidence>
<feature type="domain" description="Kazal-like" evidence="10">
    <location>
        <begin position="448"/>
        <end position="502"/>
    </location>
</feature>
<dbReference type="InterPro" id="IPR036259">
    <property type="entry name" value="MFS_trans_sf"/>
</dbReference>
<evidence type="ECO:0000256" key="6">
    <source>
        <dbReference type="ARBA" id="ARBA00023136"/>
    </source>
</evidence>
<evidence type="ECO:0000256" key="5">
    <source>
        <dbReference type="ARBA" id="ARBA00022989"/>
    </source>
</evidence>
<evidence type="ECO:0000313" key="13">
    <source>
        <dbReference type="RefSeq" id="XP_065652306.1"/>
    </source>
</evidence>
<dbReference type="RefSeq" id="XP_065652307.1">
    <property type="nucleotide sequence ID" value="XM_065796235.1"/>
</dbReference>
<dbReference type="RefSeq" id="XP_065652309.1">
    <property type="nucleotide sequence ID" value="XM_065796237.1"/>
</dbReference>
<accession>A0ABM4BT16</accession>
<feature type="transmembrane region" description="Helical" evidence="8">
    <location>
        <begin position="97"/>
        <end position="119"/>
    </location>
</feature>
<feature type="transmembrane region" description="Helical" evidence="8">
    <location>
        <begin position="224"/>
        <end position="248"/>
    </location>
</feature>
<feature type="transmembrane region" description="Helical" evidence="8">
    <location>
        <begin position="612"/>
        <end position="634"/>
    </location>
</feature>
<dbReference type="InterPro" id="IPR020846">
    <property type="entry name" value="MFS_dom"/>
</dbReference>
<evidence type="ECO:0000256" key="3">
    <source>
        <dbReference type="ARBA" id="ARBA00022475"/>
    </source>
</evidence>
<evidence type="ECO:0000256" key="7">
    <source>
        <dbReference type="ARBA" id="ARBA00023157"/>
    </source>
</evidence>
<dbReference type="Pfam" id="PF03137">
    <property type="entry name" value="OATP"/>
    <property type="match status" value="1"/>
</dbReference>
<dbReference type="NCBIfam" id="TIGR00805">
    <property type="entry name" value="oat"/>
    <property type="match status" value="1"/>
</dbReference>
<organism evidence="11 12">
    <name type="scientific">Hydra vulgaris</name>
    <name type="common">Hydra</name>
    <name type="synonym">Hydra attenuata</name>
    <dbReference type="NCBI Taxonomy" id="6087"/>
    <lineage>
        <taxon>Eukaryota</taxon>
        <taxon>Metazoa</taxon>
        <taxon>Cnidaria</taxon>
        <taxon>Hydrozoa</taxon>
        <taxon>Hydroidolina</taxon>
        <taxon>Anthoathecata</taxon>
        <taxon>Aplanulata</taxon>
        <taxon>Hydridae</taxon>
        <taxon>Hydra</taxon>
    </lineage>
</organism>
<feature type="transmembrane region" description="Helical" evidence="8">
    <location>
        <begin position="181"/>
        <end position="204"/>
    </location>
</feature>
<feature type="transmembrane region" description="Helical" evidence="8">
    <location>
        <begin position="337"/>
        <end position="355"/>
    </location>
</feature>
<dbReference type="Proteomes" id="UP001652625">
    <property type="component" value="Chromosome 04"/>
</dbReference>
<proteinExistence type="inferred from homology"/>
<feature type="transmembrane region" description="Helical" evidence="8">
    <location>
        <begin position="375"/>
        <end position="395"/>
    </location>
</feature>
<reference evidence="12 13" key="1">
    <citation type="submission" date="2025-05" db="UniProtKB">
        <authorList>
            <consortium name="RefSeq"/>
        </authorList>
    </citation>
    <scope>IDENTIFICATION</scope>
</reference>
<evidence type="ECO:0000313" key="12">
    <source>
        <dbReference type="RefSeq" id="XP_065652305.1"/>
    </source>
</evidence>
<evidence type="ECO:0000313" key="15">
    <source>
        <dbReference type="RefSeq" id="XP_065652308.1"/>
    </source>
</evidence>
<evidence type="ECO:0000256" key="4">
    <source>
        <dbReference type="ARBA" id="ARBA00022692"/>
    </source>
</evidence>
<evidence type="ECO:0000256" key="8">
    <source>
        <dbReference type="RuleBase" id="RU362056"/>
    </source>
</evidence>
<keyword evidence="3" id="KW-1003">Cell membrane</keyword>
<dbReference type="PROSITE" id="PS51465">
    <property type="entry name" value="KAZAL_2"/>
    <property type="match status" value="1"/>
</dbReference>
<protein>
    <recommendedName>
        <fullName evidence="8">Solute carrier organic anion transporter family member</fullName>
    </recommendedName>
</protein>
<feature type="transmembrane region" description="Helical" evidence="8">
    <location>
        <begin position="519"/>
        <end position="542"/>
    </location>
</feature>
<feature type="transmembrane region" description="Helical" evidence="8">
    <location>
        <begin position="268"/>
        <end position="294"/>
    </location>
</feature>
<dbReference type="Gene3D" id="1.20.1250.20">
    <property type="entry name" value="MFS general substrate transporter like domains"/>
    <property type="match status" value="1"/>
</dbReference>